<evidence type="ECO:0000256" key="1">
    <source>
        <dbReference type="SAM" id="MobiDB-lite"/>
    </source>
</evidence>
<dbReference type="EMBL" id="JBJKBG010000011">
    <property type="protein sequence ID" value="KAL3715143.1"/>
    <property type="molecule type" value="Genomic_DNA"/>
</dbReference>
<evidence type="ECO:0000313" key="3">
    <source>
        <dbReference type="Proteomes" id="UP001634007"/>
    </source>
</evidence>
<comment type="caution">
    <text evidence="2">The sequence shown here is derived from an EMBL/GenBank/DDBJ whole genome shotgun (WGS) entry which is preliminary data.</text>
</comment>
<dbReference type="InterPro" id="IPR050209">
    <property type="entry name" value="Rab_GTPases_membrane_traffic"/>
</dbReference>
<dbReference type="SMART" id="SM00175">
    <property type="entry name" value="RAB"/>
    <property type="match status" value="1"/>
</dbReference>
<accession>A0ABD3IN88</accession>
<dbReference type="InterPro" id="IPR027417">
    <property type="entry name" value="P-loop_NTPase"/>
</dbReference>
<dbReference type="PROSITE" id="PS51419">
    <property type="entry name" value="RAB"/>
    <property type="match status" value="1"/>
</dbReference>
<feature type="region of interest" description="Disordered" evidence="1">
    <location>
        <begin position="97"/>
        <end position="119"/>
    </location>
</feature>
<gene>
    <name evidence="2" type="ORF">ACJRO7_006955</name>
</gene>
<dbReference type="PANTHER" id="PTHR47979">
    <property type="entry name" value="DRAB11-RELATED"/>
    <property type="match status" value="1"/>
</dbReference>
<proteinExistence type="predicted"/>
<name>A0ABD3IN88_EUCGL</name>
<dbReference type="SUPFAM" id="SSF52540">
    <property type="entry name" value="P-loop containing nucleoside triphosphate hydrolases"/>
    <property type="match status" value="1"/>
</dbReference>
<evidence type="ECO:0000313" key="2">
    <source>
        <dbReference type="EMBL" id="KAL3715143.1"/>
    </source>
</evidence>
<dbReference type="Proteomes" id="UP001634007">
    <property type="component" value="Unassembled WGS sequence"/>
</dbReference>
<dbReference type="AlphaFoldDB" id="A0ABD3IN88"/>
<dbReference type="Gene3D" id="3.40.50.300">
    <property type="entry name" value="P-loop containing nucleotide triphosphate hydrolases"/>
    <property type="match status" value="1"/>
</dbReference>
<dbReference type="Pfam" id="PF00071">
    <property type="entry name" value="Ras"/>
    <property type="match status" value="1"/>
</dbReference>
<organism evidence="2 3">
    <name type="scientific">Eucalyptus globulus</name>
    <name type="common">Tasmanian blue gum</name>
    <dbReference type="NCBI Taxonomy" id="34317"/>
    <lineage>
        <taxon>Eukaryota</taxon>
        <taxon>Viridiplantae</taxon>
        <taxon>Streptophyta</taxon>
        <taxon>Embryophyta</taxon>
        <taxon>Tracheophyta</taxon>
        <taxon>Spermatophyta</taxon>
        <taxon>Magnoliopsida</taxon>
        <taxon>eudicotyledons</taxon>
        <taxon>Gunneridae</taxon>
        <taxon>Pentapetalae</taxon>
        <taxon>rosids</taxon>
        <taxon>malvids</taxon>
        <taxon>Myrtales</taxon>
        <taxon>Myrtaceae</taxon>
        <taxon>Myrtoideae</taxon>
        <taxon>Eucalypteae</taxon>
        <taxon>Eucalyptus</taxon>
    </lineage>
</organism>
<sequence length="119" mass="13300">MTSYLVRDIENIVSDRGVQELYGQNNTQYGGITSACYTGDVGAFLVHDITRRATFENIGRWLRELRDHAGPKILVMLIGNRSDLRHLVAVPLEDGKPLAENELGRGPYSDLSDHKQESS</sequence>
<keyword evidence="3" id="KW-1185">Reference proteome</keyword>
<protein>
    <submittedName>
        <fullName evidence="2">Uncharacterized protein</fullName>
    </submittedName>
</protein>
<dbReference type="InterPro" id="IPR001806">
    <property type="entry name" value="Small_GTPase"/>
</dbReference>
<reference evidence="2 3" key="1">
    <citation type="submission" date="2024-11" db="EMBL/GenBank/DDBJ databases">
        <title>Chromosome-level genome assembly of Eucalyptus globulus Labill. provides insights into its genome evolution.</title>
        <authorList>
            <person name="Li X."/>
        </authorList>
    </citation>
    <scope>NUCLEOTIDE SEQUENCE [LARGE SCALE GENOMIC DNA]</scope>
    <source>
        <strain evidence="2">CL2024</strain>
        <tissue evidence="2">Fresh tender leaves</tissue>
    </source>
</reference>